<evidence type="ECO:0000313" key="2">
    <source>
        <dbReference type="EMBL" id="MDF0603502.1"/>
    </source>
</evidence>
<dbReference type="PANTHER" id="PTHR39339:SF1">
    <property type="entry name" value="CHAD DOMAIN-CONTAINING PROTEIN"/>
    <property type="match status" value="1"/>
</dbReference>
<dbReference type="PANTHER" id="PTHR39339">
    <property type="entry name" value="SLR1444 PROTEIN"/>
    <property type="match status" value="1"/>
</dbReference>
<dbReference type="EMBL" id="JARGYC010000099">
    <property type="protein sequence ID" value="MDF0603502.1"/>
    <property type="molecule type" value="Genomic_DNA"/>
</dbReference>
<dbReference type="RefSeq" id="WP_275569620.1">
    <property type="nucleotide sequence ID" value="NZ_JARGYC010000099.1"/>
</dbReference>
<organism evidence="2 3">
    <name type="scientific">Psychromarinibacter sediminicola</name>
    <dbReference type="NCBI Taxonomy" id="3033385"/>
    <lineage>
        <taxon>Bacteria</taxon>
        <taxon>Pseudomonadati</taxon>
        <taxon>Pseudomonadota</taxon>
        <taxon>Alphaproteobacteria</taxon>
        <taxon>Rhodobacterales</taxon>
        <taxon>Paracoccaceae</taxon>
        <taxon>Psychromarinibacter</taxon>
    </lineage>
</organism>
<dbReference type="PROSITE" id="PS51708">
    <property type="entry name" value="CHAD"/>
    <property type="match status" value="1"/>
</dbReference>
<dbReference type="InterPro" id="IPR007899">
    <property type="entry name" value="CHAD_dom"/>
</dbReference>
<dbReference type="Proteomes" id="UP001220964">
    <property type="component" value="Unassembled WGS sequence"/>
</dbReference>
<dbReference type="InterPro" id="IPR038186">
    <property type="entry name" value="CHAD_dom_sf"/>
</dbReference>
<dbReference type="Pfam" id="PF05235">
    <property type="entry name" value="CHAD"/>
    <property type="match status" value="1"/>
</dbReference>
<gene>
    <name evidence="2" type="ORF">P1J78_22480</name>
</gene>
<name>A0AAE3TAR9_9RHOB</name>
<keyword evidence="3" id="KW-1185">Reference proteome</keyword>
<feature type="domain" description="CHAD" evidence="1">
    <location>
        <begin position="9"/>
        <end position="287"/>
    </location>
</feature>
<reference evidence="2" key="1">
    <citation type="submission" date="2023-03" db="EMBL/GenBank/DDBJ databases">
        <title>Multiphase analysis and comparison of six strains from genera Psychromarinibacter, Lutimaribacter, and Maritimibacter, including a novel species: Psychromarinibacter sediminicola sp. nov.</title>
        <authorList>
            <person name="Wang Y.-H."/>
            <person name="Ye M.-Q."/>
            <person name="Du Z.-J."/>
        </authorList>
    </citation>
    <scope>NUCLEOTIDE SEQUENCE</scope>
    <source>
        <strain evidence="2">C21-152</strain>
    </source>
</reference>
<dbReference type="SMART" id="SM00880">
    <property type="entry name" value="CHAD"/>
    <property type="match status" value="1"/>
</dbReference>
<protein>
    <submittedName>
        <fullName evidence="2">CHAD domain-containing protein</fullName>
    </submittedName>
</protein>
<accession>A0AAE3TAR9</accession>
<dbReference type="AlphaFoldDB" id="A0AAE3TAR9"/>
<comment type="caution">
    <text evidence="2">The sequence shown here is derived from an EMBL/GenBank/DDBJ whole genome shotgun (WGS) entry which is preliminary data.</text>
</comment>
<evidence type="ECO:0000313" key="3">
    <source>
        <dbReference type="Proteomes" id="UP001220964"/>
    </source>
</evidence>
<sequence length="296" mass="33651">MSYTFASSDPSVEAGLRRIALDQLGRALSSMDSCDEDLHEAVHDARKRCKKLRGLVRLVRPAFPDYSAENAALRDAARRLSRFRDRTAMLETFDRLADALGARLDADATAPLREALEDRRARAAEDPELTETLAAFRQDLEDARDRAAKWSLDDDGFDAVAGGIAKTYKRARKAMRRAEQSGHAEDMHDWRKRVKYHWYHARLLSDIWPAMMDAHVDVADDLSDALGDHHDLAEFRVLLQDPSLPAAGRHALFEPARDEMDRLESHAFALGARLLAEKPKPLVKRWGKWWDIWQDA</sequence>
<evidence type="ECO:0000259" key="1">
    <source>
        <dbReference type="PROSITE" id="PS51708"/>
    </source>
</evidence>
<proteinExistence type="predicted"/>
<dbReference type="Gene3D" id="1.40.20.10">
    <property type="entry name" value="CHAD domain"/>
    <property type="match status" value="1"/>
</dbReference>